<dbReference type="Pfam" id="PF04577">
    <property type="entry name" value="Glyco_transf_61"/>
    <property type="match status" value="1"/>
</dbReference>
<evidence type="ECO:0000259" key="10">
    <source>
        <dbReference type="Pfam" id="PF05922"/>
    </source>
</evidence>
<name>A0A833QK99_9POAL</name>
<dbReference type="InterPro" id="IPR045051">
    <property type="entry name" value="SBT"/>
</dbReference>
<dbReference type="InterPro" id="IPR000209">
    <property type="entry name" value="Peptidase_S8/S53_dom"/>
</dbReference>
<dbReference type="Proteomes" id="UP000623129">
    <property type="component" value="Unassembled WGS sequence"/>
</dbReference>
<keyword evidence="13" id="KW-1185">Reference proteome</keyword>
<feature type="domain" description="Subtilisin-like protease fibronectin type-III" evidence="11">
    <location>
        <begin position="834"/>
        <end position="932"/>
    </location>
</feature>
<dbReference type="AlphaFoldDB" id="A0A833QK99"/>
<keyword evidence="4 7" id="KW-0378">Hydrolase</keyword>
<dbReference type="FunFam" id="3.40.50.200:FF:000006">
    <property type="entry name" value="Subtilisin-like protease SBT1.5"/>
    <property type="match status" value="1"/>
</dbReference>
<evidence type="ECO:0000256" key="3">
    <source>
        <dbReference type="ARBA" id="ARBA00022729"/>
    </source>
</evidence>
<dbReference type="InterPro" id="IPR049625">
    <property type="entry name" value="Glyco_transf_61_cat"/>
</dbReference>
<sequence>MPWYILRNCRLAIDLSREAVVFRHNEGKMLKDKKIQVYEMVRCKSRKYCKIQERDEAENVIKLTLLLRSNSRSFKDEVSMINVFRKECAKVKACRLKVTRPDNLTFCDQVKMMSETDILALPHGAQLTNLFFMDKNSSVMEFFPKGWKDLAGPGQFVYQWISAYSGMRHVGTWHDPKGDKFVEIKGENEEKKQIYVVYMGSASPDSSKDFLRESHLKLLGSVLKRGEKAENILVRNYKYGFSGFAARLSEAEALALKRKPGVVSVFVDPVYKPHTTRSWDFLQQNYALIDSRPNSDSTPATADTIIGLLDTGIWPESESFSDNGFGAVPSRWKGICMKGSNFTSSNCNKKLIGARYYATDEAPFAPTVQSNVNSARDEQGHGTHTASTAAGNSITGASYYGLASGTAKGGSTGSRIAMYRVCSSAGCPGSQILAGFDDAVADGVDLLSVSLGASAFFRPDFSEDPIAIGAFHAVAKGITVVCSAGNDGPTASSVVNAAPWILTVAATTIDRYFESDILLGGNRSAIKGEAINFSMLNKSPNYPLIDGGSAKSNSSDVTSASYCEPGTLDGSKTKGKIVVCKHSQSDTSKTIIFQALKDLGSIGTIFANDMETYVASSYNTFPVSDITAQAANDVFSYINSTKNPVATILPTITVTKFKPAPVIAYFSSRGPSARTRNLLKPDIAAPGVNILASWIPTSTGVPNGQKPSQFNLVSGTSMACPHVAGVAATIKAWNPTWSPFAIRSAIMTTATQANSDKAPLMTISGSAATPYDIGSGEVVPTAALQPGLVYDLTTRDLLLFLCNYGYNSSKISLISNNTNGFSCPSNSSINLISDLNYPSIAVSALKQNEVRTVNRVVTNVGAQDDTVYTASVNSPSGLDVRVVPNKLKFSKSYKSLGFQVLFSVKDSSLQGDLFGSITWSDGTHTVRSPFAVTTAG</sequence>
<dbReference type="PROSITE" id="PS00138">
    <property type="entry name" value="SUBTILASE_SER"/>
    <property type="match status" value="1"/>
</dbReference>
<comment type="caution">
    <text evidence="12">The sequence shown here is derived from an EMBL/GenBank/DDBJ whole genome shotgun (WGS) entry which is preliminary data.</text>
</comment>
<feature type="active site" description="Charge relay system" evidence="6 7">
    <location>
        <position position="310"/>
    </location>
</feature>
<feature type="active site" description="Charge relay system" evidence="6 7">
    <location>
        <position position="381"/>
    </location>
</feature>
<keyword evidence="3" id="KW-0732">Signal</keyword>
<dbReference type="Pfam" id="PF17766">
    <property type="entry name" value="fn3_6"/>
    <property type="match status" value="1"/>
</dbReference>
<evidence type="ECO:0000256" key="2">
    <source>
        <dbReference type="ARBA" id="ARBA00022670"/>
    </source>
</evidence>
<dbReference type="Gene3D" id="3.40.50.200">
    <property type="entry name" value="Peptidase S8/S53 domain"/>
    <property type="match status" value="1"/>
</dbReference>
<dbReference type="Pfam" id="PF05922">
    <property type="entry name" value="Inhibitor_I9"/>
    <property type="match status" value="1"/>
</dbReference>
<evidence type="ECO:0000259" key="8">
    <source>
        <dbReference type="Pfam" id="PF00082"/>
    </source>
</evidence>
<dbReference type="GO" id="GO:0006508">
    <property type="term" value="P:proteolysis"/>
    <property type="evidence" value="ECO:0007669"/>
    <property type="project" value="UniProtKB-KW"/>
</dbReference>
<dbReference type="GO" id="GO:0016757">
    <property type="term" value="F:glycosyltransferase activity"/>
    <property type="evidence" value="ECO:0007669"/>
    <property type="project" value="InterPro"/>
</dbReference>
<dbReference type="SUPFAM" id="SSF52743">
    <property type="entry name" value="Subtilisin-like"/>
    <property type="match status" value="1"/>
</dbReference>
<dbReference type="Gene3D" id="3.30.70.80">
    <property type="entry name" value="Peptidase S8 propeptide/proteinase inhibitor I9"/>
    <property type="match status" value="1"/>
</dbReference>
<evidence type="ECO:0000313" key="12">
    <source>
        <dbReference type="EMBL" id="KAF3328165.1"/>
    </source>
</evidence>
<evidence type="ECO:0000259" key="11">
    <source>
        <dbReference type="Pfam" id="PF17766"/>
    </source>
</evidence>
<dbReference type="FunFam" id="3.30.70.80:FF:000002">
    <property type="entry name" value="Subtilisin-like protease SBT5.3"/>
    <property type="match status" value="1"/>
</dbReference>
<feature type="domain" description="Peptidase S8/S53" evidence="8">
    <location>
        <begin position="303"/>
        <end position="755"/>
    </location>
</feature>
<organism evidence="12 13">
    <name type="scientific">Carex littledalei</name>
    <dbReference type="NCBI Taxonomy" id="544730"/>
    <lineage>
        <taxon>Eukaryota</taxon>
        <taxon>Viridiplantae</taxon>
        <taxon>Streptophyta</taxon>
        <taxon>Embryophyta</taxon>
        <taxon>Tracheophyta</taxon>
        <taxon>Spermatophyta</taxon>
        <taxon>Magnoliopsida</taxon>
        <taxon>Liliopsida</taxon>
        <taxon>Poales</taxon>
        <taxon>Cyperaceae</taxon>
        <taxon>Cyperoideae</taxon>
        <taxon>Cariceae</taxon>
        <taxon>Carex</taxon>
        <taxon>Carex subgen. Euthyceras</taxon>
    </lineage>
</organism>
<reference evidence="12" key="1">
    <citation type="submission" date="2020-01" db="EMBL/GenBank/DDBJ databases">
        <title>Genome sequence of Kobresia littledalei, the first chromosome-level genome in the family Cyperaceae.</title>
        <authorList>
            <person name="Qu G."/>
        </authorList>
    </citation>
    <scope>NUCLEOTIDE SEQUENCE</scope>
    <source>
        <strain evidence="12">C.B.Clarke</strain>
        <tissue evidence="12">Leaf</tissue>
    </source>
</reference>
<dbReference type="PANTHER" id="PTHR10795">
    <property type="entry name" value="PROPROTEIN CONVERTASE SUBTILISIN/KEXIN"/>
    <property type="match status" value="1"/>
</dbReference>
<protein>
    <submittedName>
        <fullName evidence="12">Subtilisin-like protease SBT5.3</fullName>
    </submittedName>
</protein>
<keyword evidence="2 7" id="KW-0645">Protease</keyword>
<dbReference type="EMBL" id="SWLB01000016">
    <property type="protein sequence ID" value="KAF3328165.1"/>
    <property type="molecule type" value="Genomic_DNA"/>
</dbReference>
<gene>
    <name evidence="12" type="ORF">FCM35_KLT06771</name>
</gene>
<keyword evidence="5 7" id="KW-0720">Serine protease</keyword>
<dbReference type="InterPro" id="IPR010259">
    <property type="entry name" value="S8pro/Inhibitor_I9"/>
</dbReference>
<dbReference type="InterPro" id="IPR023828">
    <property type="entry name" value="Peptidase_S8_Ser-AS"/>
</dbReference>
<dbReference type="GO" id="GO:0004252">
    <property type="term" value="F:serine-type endopeptidase activity"/>
    <property type="evidence" value="ECO:0007669"/>
    <property type="project" value="UniProtKB-UniRule"/>
</dbReference>
<evidence type="ECO:0000259" key="9">
    <source>
        <dbReference type="Pfam" id="PF04577"/>
    </source>
</evidence>
<comment type="similarity">
    <text evidence="1 7">Belongs to the peptidase S8 family.</text>
</comment>
<dbReference type="InterPro" id="IPR036852">
    <property type="entry name" value="Peptidase_S8/S53_dom_sf"/>
</dbReference>
<dbReference type="OrthoDB" id="10256524at2759"/>
<dbReference type="Gene3D" id="2.60.40.2310">
    <property type="match status" value="1"/>
</dbReference>
<dbReference type="InterPro" id="IPR015500">
    <property type="entry name" value="Peptidase_S8_subtilisin-rel"/>
</dbReference>
<evidence type="ECO:0000313" key="13">
    <source>
        <dbReference type="Proteomes" id="UP000623129"/>
    </source>
</evidence>
<accession>A0A833QK99</accession>
<evidence type="ECO:0000256" key="5">
    <source>
        <dbReference type="ARBA" id="ARBA00022825"/>
    </source>
</evidence>
<evidence type="ECO:0000256" key="7">
    <source>
        <dbReference type="PROSITE-ProRule" id="PRU01240"/>
    </source>
</evidence>
<dbReference type="Gene3D" id="3.50.30.30">
    <property type="match status" value="1"/>
</dbReference>
<dbReference type="CDD" id="cd02120">
    <property type="entry name" value="PA_subtilisin_like"/>
    <property type="match status" value="1"/>
</dbReference>
<dbReference type="Pfam" id="PF00082">
    <property type="entry name" value="Peptidase_S8"/>
    <property type="match status" value="1"/>
</dbReference>
<evidence type="ECO:0000256" key="6">
    <source>
        <dbReference type="PIRSR" id="PIRSR615500-1"/>
    </source>
</evidence>
<dbReference type="InterPro" id="IPR034197">
    <property type="entry name" value="Peptidases_S8_3"/>
</dbReference>
<feature type="active site" description="Charge relay system" evidence="6 7">
    <location>
        <position position="717"/>
    </location>
</feature>
<feature type="domain" description="Inhibitor I9" evidence="10">
    <location>
        <begin position="195"/>
        <end position="274"/>
    </location>
</feature>
<dbReference type="CDD" id="cd04852">
    <property type="entry name" value="Peptidases_S8_3"/>
    <property type="match status" value="1"/>
</dbReference>
<dbReference type="InterPro" id="IPR041469">
    <property type="entry name" value="Subtilisin-like_FN3"/>
</dbReference>
<dbReference type="InterPro" id="IPR037045">
    <property type="entry name" value="S8pro/Inhibitor_I9_sf"/>
</dbReference>
<dbReference type="PRINTS" id="PR00723">
    <property type="entry name" value="SUBTILISIN"/>
</dbReference>
<evidence type="ECO:0000256" key="1">
    <source>
        <dbReference type="ARBA" id="ARBA00011073"/>
    </source>
</evidence>
<dbReference type="PROSITE" id="PS51892">
    <property type="entry name" value="SUBTILASE"/>
    <property type="match status" value="1"/>
</dbReference>
<proteinExistence type="inferred from homology"/>
<feature type="domain" description="Glycosyltransferase 61 catalytic" evidence="9">
    <location>
        <begin position="56"/>
        <end position="140"/>
    </location>
</feature>
<dbReference type="FunFam" id="2.60.40.2310:FF:000001">
    <property type="entry name" value="Subtilisin-like protease SBT1.5"/>
    <property type="match status" value="1"/>
</dbReference>
<evidence type="ECO:0000256" key="4">
    <source>
        <dbReference type="ARBA" id="ARBA00022801"/>
    </source>
</evidence>